<dbReference type="EMBL" id="AP018248">
    <property type="protein sequence ID" value="BAZ00465.1"/>
    <property type="molecule type" value="Genomic_DNA"/>
</dbReference>
<dbReference type="AlphaFoldDB" id="A0A1Z4N461"/>
<keyword evidence="2" id="KW-1185">Reference proteome</keyword>
<dbReference type="PROSITE" id="PS51257">
    <property type="entry name" value="PROKAR_LIPOPROTEIN"/>
    <property type="match status" value="1"/>
</dbReference>
<evidence type="ECO:0000313" key="2">
    <source>
        <dbReference type="Proteomes" id="UP000218785"/>
    </source>
</evidence>
<accession>A0A1Z4N461</accession>
<dbReference type="Proteomes" id="UP000218785">
    <property type="component" value="Chromosome"/>
</dbReference>
<protein>
    <submittedName>
        <fullName evidence="1">Uncharacterized protein</fullName>
    </submittedName>
</protein>
<proteinExistence type="predicted"/>
<sequence length="256" mass="29299">MKMLILLLNRSLLSIVILALVLVACAHSEPLSNYCLSEIKQKYKSSTLYARTTTTQITVTVENGNTFDISKLHNNYLSVNQRGNKKNLQKIEAKQYGYGEINELILSTHGNWLWVNGDETDYVALLKTYKTSIELEKMIPLPKVYSKPCSFLEEWLGNCLQSQGYYSYVLDRVFITGHNSTLFGNSNLSTYEIIGKTVKLLRTNQAISSILVDWQQQYPQRLIEISNPRGVVFRDINQNDIFYDGEHFTTLKKCSS</sequence>
<evidence type="ECO:0000313" key="1">
    <source>
        <dbReference type="EMBL" id="BAZ00465.1"/>
    </source>
</evidence>
<gene>
    <name evidence="1" type="ORF">NIES37_44570</name>
</gene>
<organism evidence="1 2">
    <name type="scientific">Tolypothrix tenuis PCC 7101</name>
    <dbReference type="NCBI Taxonomy" id="231146"/>
    <lineage>
        <taxon>Bacteria</taxon>
        <taxon>Bacillati</taxon>
        <taxon>Cyanobacteriota</taxon>
        <taxon>Cyanophyceae</taxon>
        <taxon>Nostocales</taxon>
        <taxon>Tolypothrichaceae</taxon>
        <taxon>Tolypothrix</taxon>
    </lineage>
</organism>
<name>A0A1Z4N461_9CYAN</name>
<dbReference type="KEGG" id="ttq:NIES37_44570"/>
<reference evidence="1 2" key="1">
    <citation type="submission" date="2017-06" db="EMBL/GenBank/DDBJ databases">
        <title>Genome sequencing of cyanobaciteial culture collection at National Institute for Environmental Studies (NIES).</title>
        <authorList>
            <person name="Hirose Y."/>
            <person name="Shimura Y."/>
            <person name="Fujisawa T."/>
            <person name="Nakamura Y."/>
            <person name="Kawachi M."/>
        </authorList>
    </citation>
    <scope>NUCLEOTIDE SEQUENCE [LARGE SCALE GENOMIC DNA]</scope>
    <source>
        <strain evidence="1 2">NIES-37</strain>
    </source>
</reference>